<feature type="region of interest" description="Disordered" evidence="1">
    <location>
        <begin position="1"/>
        <end position="40"/>
    </location>
</feature>
<reference evidence="2" key="2">
    <citation type="submission" date="2020-11" db="EMBL/GenBank/DDBJ databases">
        <authorList>
            <person name="McCartney M.A."/>
            <person name="Auch B."/>
            <person name="Kono T."/>
            <person name="Mallez S."/>
            <person name="Becker A."/>
            <person name="Gohl D.M."/>
            <person name="Silverstein K.A.T."/>
            <person name="Koren S."/>
            <person name="Bechman K.B."/>
            <person name="Herman A."/>
            <person name="Abrahante J.E."/>
            <person name="Garbe J."/>
        </authorList>
    </citation>
    <scope>NUCLEOTIDE SEQUENCE</scope>
    <source>
        <strain evidence="2">Duluth1</strain>
        <tissue evidence="2">Whole animal</tissue>
    </source>
</reference>
<proteinExistence type="predicted"/>
<reference evidence="2" key="1">
    <citation type="journal article" date="2019" name="bioRxiv">
        <title>The Genome of the Zebra Mussel, Dreissena polymorpha: A Resource for Invasive Species Research.</title>
        <authorList>
            <person name="McCartney M.A."/>
            <person name="Auch B."/>
            <person name="Kono T."/>
            <person name="Mallez S."/>
            <person name="Zhang Y."/>
            <person name="Obille A."/>
            <person name="Becker A."/>
            <person name="Abrahante J.E."/>
            <person name="Garbe J."/>
            <person name="Badalamenti J.P."/>
            <person name="Herman A."/>
            <person name="Mangelson H."/>
            <person name="Liachko I."/>
            <person name="Sullivan S."/>
            <person name="Sone E.D."/>
            <person name="Koren S."/>
            <person name="Silverstein K.A.T."/>
            <person name="Beckman K.B."/>
            <person name="Gohl D.M."/>
        </authorList>
    </citation>
    <scope>NUCLEOTIDE SEQUENCE</scope>
    <source>
        <strain evidence="2">Duluth1</strain>
        <tissue evidence="2">Whole animal</tissue>
    </source>
</reference>
<name>A0A9D3YW83_DREPO</name>
<evidence type="ECO:0000256" key="1">
    <source>
        <dbReference type="SAM" id="MobiDB-lite"/>
    </source>
</evidence>
<evidence type="ECO:0000313" key="3">
    <source>
        <dbReference type="Proteomes" id="UP000828390"/>
    </source>
</evidence>
<accession>A0A9D3YW83</accession>
<dbReference type="EMBL" id="JAIWYP010000015">
    <property type="protein sequence ID" value="KAH3705298.1"/>
    <property type="molecule type" value="Genomic_DNA"/>
</dbReference>
<dbReference type="AlphaFoldDB" id="A0A9D3YW83"/>
<comment type="caution">
    <text evidence="2">The sequence shown here is derived from an EMBL/GenBank/DDBJ whole genome shotgun (WGS) entry which is preliminary data.</text>
</comment>
<protein>
    <submittedName>
        <fullName evidence="2">Uncharacterized protein</fullName>
    </submittedName>
</protein>
<sequence>MSEAAPVSPRKGSVPASLAGAEPKRKSKGKSKGPKSSKVENLPFMEADEFSDVTIIVSKTDTTIMCTSLTNKCGTSSFFLHHYSKRESHSNYCISRFSISPVRITFGRFICT</sequence>
<organism evidence="2 3">
    <name type="scientific">Dreissena polymorpha</name>
    <name type="common">Zebra mussel</name>
    <name type="synonym">Mytilus polymorpha</name>
    <dbReference type="NCBI Taxonomy" id="45954"/>
    <lineage>
        <taxon>Eukaryota</taxon>
        <taxon>Metazoa</taxon>
        <taxon>Spiralia</taxon>
        <taxon>Lophotrochozoa</taxon>
        <taxon>Mollusca</taxon>
        <taxon>Bivalvia</taxon>
        <taxon>Autobranchia</taxon>
        <taxon>Heteroconchia</taxon>
        <taxon>Euheterodonta</taxon>
        <taxon>Imparidentia</taxon>
        <taxon>Neoheterodontei</taxon>
        <taxon>Myida</taxon>
        <taxon>Dreissenoidea</taxon>
        <taxon>Dreissenidae</taxon>
        <taxon>Dreissena</taxon>
    </lineage>
</organism>
<evidence type="ECO:0000313" key="2">
    <source>
        <dbReference type="EMBL" id="KAH3705298.1"/>
    </source>
</evidence>
<gene>
    <name evidence="2" type="ORF">DPMN_080366</name>
</gene>
<dbReference type="Proteomes" id="UP000828390">
    <property type="component" value="Unassembled WGS sequence"/>
</dbReference>
<feature type="compositionally biased region" description="Basic residues" evidence="1">
    <location>
        <begin position="25"/>
        <end position="35"/>
    </location>
</feature>
<keyword evidence="3" id="KW-1185">Reference proteome</keyword>